<gene>
    <name evidence="1" type="ORF">DSO57_1006577</name>
</gene>
<evidence type="ECO:0000313" key="1">
    <source>
        <dbReference type="EMBL" id="KAJ9078450.1"/>
    </source>
</evidence>
<reference evidence="1" key="1">
    <citation type="submission" date="2022-04" db="EMBL/GenBank/DDBJ databases">
        <title>Genome of the entomopathogenic fungus Entomophthora muscae.</title>
        <authorList>
            <person name="Elya C."/>
            <person name="Lovett B.R."/>
            <person name="Lee E."/>
            <person name="Macias A.M."/>
            <person name="Hajek A.E."/>
            <person name="De Bivort B.L."/>
            <person name="Kasson M.T."/>
            <person name="De Fine Licht H.H."/>
            <person name="Stajich J.E."/>
        </authorList>
    </citation>
    <scope>NUCLEOTIDE SEQUENCE</scope>
    <source>
        <strain evidence="1">Berkeley</strain>
    </source>
</reference>
<dbReference type="EMBL" id="QTSX02002148">
    <property type="protein sequence ID" value="KAJ9078450.1"/>
    <property type="molecule type" value="Genomic_DNA"/>
</dbReference>
<comment type="caution">
    <text evidence="1">The sequence shown here is derived from an EMBL/GenBank/DDBJ whole genome shotgun (WGS) entry which is preliminary data.</text>
</comment>
<evidence type="ECO:0000313" key="2">
    <source>
        <dbReference type="Proteomes" id="UP001165960"/>
    </source>
</evidence>
<name>A0ACC2TVD2_9FUNG</name>
<proteinExistence type="predicted"/>
<accession>A0ACC2TVD2</accession>
<keyword evidence="2" id="KW-1185">Reference proteome</keyword>
<protein>
    <submittedName>
        <fullName evidence="1">Uncharacterized protein</fullName>
    </submittedName>
</protein>
<organism evidence="1 2">
    <name type="scientific">Entomophthora muscae</name>
    <dbReference type="NCBI Taxonomy" id="34485"/>
    <lineage>
        <taxon>Eukaryota</taxon>
        <taxon>Fungi</taxon>
        <taxon>Fungi incertae sedis</taxon>
        <taxon>Zoopagomycota</taxon>
        <taxon>Entomophthoromycotina</taxon>
        <taxon>Entomophthoromycetes</taxon>
        <taxon>Entomophthorales</taxon>
        <taxon>Entomophthoraceae</taxon>
        <taxon>Entomophthora</taxon>
    </lineage>
</organism>
<dbReference type="Proteomes" id="UP001165960">
    <property type="component" value="Unassembled WGS sequence"/>
</dbReference>
<sequence length="319" mass="35574">MYLWLALIFIVGSISVKELDILFAKCNGIDIREITIAQAHRHYRIGRLTPWQLTACYLERIRKLDGSLFSVLEINSHAEEEAAKVRKGPLYGIPVLVNVNMHVRGMDNIDGLFFRGFKPKHEALAIQRLRAQGAVILGKTNLSKISGLIVPLRNQGIWQYPDYPKNPYNLTRTMYGLSSGSAVAVAANLAMAALGTETDGTLINPSLMTSLYGFKPSLTRGMLDGMIPIAPSMDTFGVIARTAEDCAIITYAIANPRGATRHRLKVIFITFPHYIEIPHRHPQRKSILKFLSSPRNKPPGLYSPKQPVSYDPITFQAFN</sequence>